<gene>
    <name evidence="1" type="ORF">EXIGLDRAFT_70730</name>
</gene>
<protein>
    <submittedName>
        <fullName evidence="1">Uncharacterized protein</fullName>
    </submittedName>
</protein>
<proteinExistence type="predicted"/>
<accession>A0A165HXV6</accession>
<reference evidence="1 2" key="1">
    <citation type="journal article" date="2016" name="Mol. Biol. Evol.">
        <title>Comparative Genomics of Early-Diverging Mushroom-Forming Fungi Provides Insights into the Origins of Lignocellulose Decay Capabilities.</title>
        <authorList>
            <person name="Nagy L.G."/>
            <person name="Riley R."/>
            <person name="Tritt A."/>
            <person name="Adam C."/>
            <person name="Daum C."/>
            <person name="Floudas D."/>
            <person name="Sun H."/>
            <person name="Yadav J.S."/>
            <person name="Pangilinan J."/>
            <person name="Larsson K.H."/>
            <person name="Matsuura K."/>
            <person name="Barry K."/>
            <person name="Labutti K."/>
            <person name="Kuo R."/>
            <person name="Ohm R.A."/>
            <person name="Bhattacharya S.S."/>
            <person name="Shirouzu T."/>
            <person name="Yoshinaga Y."/>
            <person name="Martin F.M."/>
            <person name="Grigoriev I.V."/>
            <person name="Hibbett D.S."/>
        </authorList>
    </citation>
    <scope>NUCLEOTIDE SEQUENCE [LARGE SCALE GENOMIC DNA]</scope>
    <source>
        <strain evidence="1 2">HHB12029</strain>
    </source>
</reference>
<dbReference type="Proteomes" id="UP000077266">
    <property type="component" value="Unassembled WGS sequence"/>
</dbReference>
<dbReference type="InParanoid" id="A0A165HXV6"/>
<name>A0A165HXV6_EXIGL</name>
<keyword evidence="2" id="KW-1185">Reference proteome</keyword>
<organism evidence="1 2">
    <name type="scientific">Exidia glandulosa HHB12029</name>
    <dbReference type="NCBI Taxonomy" id="1314781"/>
    <lineage>
        <taxon>Eukaryota</taxon>
        <taxon>Fungi</taxon>
        <taxon>Dikarya</taxon>
        <taxon>Basidiomycota</taxon>
        <taxon>Agaricomycotina</taxon>
        <taxon>Agaricomycetes</taxon>
        <taxon>Auriculariales</taxon>
        <taxon>Exidiaceae</taxon>
        <taxon>Exidia</taxon>
    </lineage>
</organism>
<dbReference type="OrthoDB" id="3050604at2759"/>
<dbReference type="EMBL" id="KV426005">
    <property type="protein sequence ID" value="KZV92614.1"/>
    <property type="molecule type" value="Genomic_DNA"/>
</dbReference>
<dbReference type="AlphaFoldDB" id="A0A165HXV6"/>
<evidence type="ECO:0000313" key="1">
    <source>
        <dbReference type="EMBL" id="KZV92614.1"/>
    </source>
</evidence>
<sequence>MTNFKDAAEDWEIALQLKSLLKARIAACILSPHIPEYKRSLVKHVTALLPPSAMHMLPDAGNSSHKKILNTFTGDYATSARNIVKTAIVKSMTRFDLEAGDDLLDVTQGWCIGKLCEEIVAKLGTDADIQVTSEVQGRVALLRFVFAAYPAKASGSQYWDLVDETLSSQRELSAAVMARDIAEGLKDDIKKYTGESWETYTLVDTKAVASDSLQACADKAMRDYYKTVKPLKKTVRAGGGK</sequence>
<evidence type="ECO:0000313" key="2">
    <source>
        <dbReference type="Proteomes" id="UP000077266"/>
    </source>
</evidence>